<feature type="compositionally biased region" description="Basic and acidic residues" evidence="9">
    <location>
        <begin position="597"/>
        <end position="621"/>
    </location>
</feature>
<evidence type="ECO:0000256" key="5">
    <source>
        <dbReference type="ARBA" id="ARBA00023175"/>
    </source>
</evidence>
<comment type="similarity">
    <text evidence="8">Belongs to the TRAFAC class myosin-kinesin ATPase superfamily. Myosin family.</text>
</comment>
<proteinExistence type="inferred from homology"/>
<dbReference type="PROSITE" id="PS51456">
    <property type="entry name" value="MYOSIN_MOTOR"/>
    <property type="match status" value="1"/>
</dbReference>
<evidence type="ECO:0000256" key="7">
    <source>
        <dbReference type="ARBA" id="ARBA00023203"/>
    </source>
</evidence>
<name>A0A261XT78_9FUNG</name>
<dbReference type="Gene3D" id="1.10.10.820">
    <property type="match status" value="1"/>
</dbReference>
<feature type="transmembrane region" description="Helical" evidence="10">
    <location>
        <begin position="873"/>
        <end position="893"/>
    </location>
</feature>
<keyword evidence="7 8" id="KW-0009">Actin-binding</keyword>
<sequence>MATDDLCAVPLTDESLYSTLSSRYRKDLIWTRLGSTGLVSINPYKPLIHTNDEHLATHVEAYRQGGELQAHIYELATRIFFSMRRSGLDQSVVLSGITGSGKTTSNVLLINAVLKLATHSKKETKMANAIRSAHQILASFGSARTAQNASASRFAKWQELQFNERGRIIGAKFLTFGLDKHRVYSVPKEERTFDVFYALLAGTSLEEKNALQINYSPDHFYFLTNASRSRHVDTSDQIAFDNLKTSLKACGFKAKTVVQMFQILAAILHLGNLQFLDTKDNAVSTLDACVVKNKDTLELVAGLLGVSSERLEMTLTYKLTLVSKELCTVFLNSQQAAQQRDAFASALYVVLFQYIVENINTRTCYEQEPPNFVGILDMPGFQTVPQRDCGFEDFCINFASERQMQFVWQGYSSNQTVVGNPTLDEIDTPRREIGGTIGCMELLVGKQRKTDLEDKTPAESLELGGLIGVLDKEARRLQAGATDVSDANLLASYGRQFGAHPSFAKSGHAFSFGINHFAGTAHYNVDGFTEKNQDSLSPDFVNLFREGSCSNEFIQQLFQSESLMVQAHPQDDRTVIKAQLPTRPMRSPSTRRPKRKPPVEHDPMPGFEEKVTSEEGKRKPDEVQNAATVLDQLYVTLRDLFSTMANTQKWNIFHIRPNDTQQPDSIDARRVKAQIKAMLIPDICAQPSPYIASYAYDEFVNRYGVILGSLGIDDQMDQRGQVTALARRMNWTSSQCALGERYVWLSFSEWRGLENEIRARDKQQRGVVQDPDYDIFEKLKSPSINSNEQLLPPNAPFASGRFDDSASYLSEDDYSPSRRGYDEASQFGGESEWGDRGLLAGFGPNTDMSQMYGTSKNEEEAIEEMPISTARVWWVRFVWLMTWWIPSFLLRWIGKIKREDVRMAWREKFTLCILIFFFSAVVIF</sequence>
<feature type="region of interest" description="Actin-binding" evidence="8">
    <location>
        <begin position="637"/>
        <end position="659"/>
    </location>
</feature>
<keyword evidence="10" id="KW-0472">Membrane</keyword>
<evidence type="ECO:0000256" key="8">
    <source>
        <dbReference type="PROSITE-ProRule" id="PRU00782"/>
    </source>
</evidence>
<keyword evidence="10" id="KW-0812">Transmembrane</keyword>
<evidence type="ECO:0000256" key="3">
    <source>
        <dbReference type="ARBA" id="ARBA00022840"/>
    </source>
</evidence>
<evidence type="ECO:0000313" key="13">
    <source>
        <dbReference type="Proteomes" id="UP000242875"/>
    </source>
</evidence>
<feature type="region of interest" description="Disordered" evidence="9">
    <location>
        <begin position="580"/>
        <end position="621"/>
    </location>
</feature>
<gene>
    <name evidence="12" type="ORF">BZG36_05384</name>
</gene>
<dbReference type="GO" id="GO:0005737">
    <property type="term" value="C:cytoplasm"/>
    <property type="evidence" value="ECO:0007669"/>
    <property type="project" value="TreeGrafter"/>
</dbReference>
<evidence type="ECO:0000259" key="11">
    <source>
        <dbReference type="PROSITE" id="PS51456"/>
    </source>
</evidence>
<feature type="region of interest" description="Disordered" evidence="9">
    <location>
        <begin position="802"/>
        <end position="821"/>
    </location>
</feature>
<dbReference type="Proteomes" id="UP000242875">
    <property type="component" value="Unassembled WGS sequence"/>
</dbReference>
<dbReference type="GO" id="GO:0005524">
    <property type="term" value="F:ATP binding"/>
    <property type="evidence" value="ECO:0007669"/>
    <property type="project" value="UniProtKB-UniRule"/>
</dbReference>
<dbReference type="PANTHER" id="PTHR13140:SF550">
    <property type="entry name" value="MYOSIN-IIIB ISOFORM X1"/>
    <property type="match status" value="1"/>
</dbReference>
<accession>A0A261XT78</accession>
<protein>
    <recommendedName>
        <fullName evidence="11">Myosin motor domain-containing protein</fullName>
    </recommendedName>
</protein>
<evidence type="ECO:0000256" key="6">
    <source>
        <dbReference type="ARBA" id="ARBA00023180"/>
    </source>
</evidence>
<organism evidence="12 13">
    <name type="scientific">Bifiguratus adelaidae</name>
    <dbReference type="NCBI Taxonomy" id="1938954"/>
    <lineage>
        <taxon>Eukaryota</taxon>
        <taxon>Fungi</taxon>
        <taxon>Fungi incertae sedis</taxon>
        <taxon>Mucoromycota</taxon>
        <taxon>Mucoromycotina</taxon>
        <taxon>Endogonomycetes</taxon>
        <taxon>Endogonales</taxon>
        <taxon>Endogonales incertae sedis</taxon>
        <taxon>Bifiguratus</taxon>
    </lineage>
</organism>
<keyword evidence="4 8" id="KW-0518">Myosin</keyword>
<evidence type="ECO:0000313" key="12">
    <source>
        <dbReference type="EMBL" id="OZJ01560.1"/>
    </source>
</evidence>
<dbReference type="InterPro" id="IPR036037">
    <property type="entry name" value="MYSc_Myo17"/>
</dbReference>
<evidence type="ECO:0000256" key="1">
    <source>
        <dbReference type="ARBA" id="ARBA00004651"/>
    </source>
</evidence>
<dbReference type="GO" id="GO:0016459">
    <property type="term" value="C:myosin complex"/>
    <property type="evidence" value="ECO:0007669"/>
    <property type="project" value="UniProtKB-KW"/>
</dbReference>
<feature type="non-terminal residue" evidence="12">
    <location>
        <position position="924"/>
    </location>
</feature>
<dbReference type="EMBL" id="MVBO01000303">
    <property type="protein sequence ID" value="OZJ01560.1"/>
    <property type="molecule type" value="Genomic_DNA"/>
</dbReference>
<reference evidence="12 13" key="1">
    <citation type="journal article" date="2017" name="Mycologia">
        <title>Bifiguratus adelaidae, gen. et sp. nov., a new member of Mucoromycotina in endophytic and soil-dwelling habitats.</title>
        <authorList>
            <person name="Torres-Cruz T.J."/>
            <person name="Billingsley Tobias T.L."/>
            <person name="Almatruk M."/>
            <person name="Hesse C."/>
            <person name="Kuske C.R."/>
            <person name="Desiro A."/>
            <person name="Benucci G.M."/>
            <person name="Bonito G."/>
            <person name="Stajich J.E."/>
            <person name="Dunlap C."/>
            <person name="Arnold A.E."/>
            <person name="Porras-Alfaro A."/>
        </authorList>
    </citation>
    <scope>NUCLEOTIDE SEQUENCE [LARGE SCALE GENOMIC DNA]</scope>
    <source>
        <strain evidence="12 13">AZ0501</strain>
    </source>
</reference>
<dbReference type="AlphaFoldDB" id="A0A261XT78"/>
<dbReference type="Gene3D" id="1.20.58.530">
    <property type="match status" value="1"/>
</dbReference>
<dbReference type="GO" id="GO:0000146">
    <property type="term" value="F:microfilament motor activity"/>
    <property type="evidence" value="ECO:0007669"/>
    <property type="project" value="TreeGrafter"/>
</dbReference>
<dbReference type="GO" id="GO:0051015">
    <property type="term" value="F:actin filament binding"/>
    <property type="evidence" value="ECO:0007669"/>
    <property type="project" value="TreeGrafter"/>
</dbReference>
<keyword evidence="13" id="KW-1185">Reference proteome</keyword>
<keyword evidence="3 8" id="KW-0067">ATP-binding</keyword>
<dbReference type="GO" id="GO:0007015">
    <property type="term" value="P:actin filament organization"/>
    <property type="evidence" value="ECO:0007669"/>
    <property type="project" value="TreeGrafter"/>
</dbReference>
<dbReference type="SMART" id="SM00242">
    <property type="entry name" value="MYSc"/>
    <property type="match status" value="1"/>
</dbReference>
<evidence type="ECO:0000256" key="2">
    <source>
        <dbReference type="ARBA" id="ARBA00022741"/>
    </source>
</evidence>
<evidence type="ECO:0000256" key="10">
    <source>
        <dbReference type="SAM" id="Phobius"/>
    </source>
</evidence>
<dbReference type="GO" id="GO:0005886">
    <property type="term" value="C:plasma membrane"/>
    <property type="evidence" value="ECO:0007669"/>
    <property type="project" value="UniProtKB-SubCell"/>
</dbReference>
<evidence type="ECO:0000256" key="9">
    <source>
        <dbReference type="SAM" id="MobiDB-lite"/>
    </source>
</evidence>
<dbReference type="InterPro" id="IPR027417">
    <property type="entry name" value="P-loop_NTPase"/>
</dbReference>
<keyword evidence="5 8" id="KW-0505">Motor protein</keyword>
<dbReference type="PANTHER" id="PTHR13140">
    <property type="entry name" value="MYOSIN"/>
    <property type="match status" value="1"/>
</dbReference>
<keyword evidence="10" id="KW-1133">Transmembrane helix</keyword>
<evidence type="ECO:0000256" key="4">
    <source>
        <dbReference type="ARBA" id="ARBA00023123"/>
    </source>
</evidence>
<dbReference type="InterPro" id="IPR001609">
    <property type="entry name" value="Myosin_head_motor_dom-like"/>
</dbReference>
<dbReference type="OrthoDB" id="370884at2759"/>
<keyword evidence="6" id="KW-0325">Glycoprotein</keyword>
<dbReference type="SUPFAM" id="SSF52540">
    <property type="entry name" value="P-loop containing nucleoside triphosphate hydrolases"/>
    <property type="match status" value="1"/>
</dbReference>
<feature type="binding site" evidence="8">
    <location>
        <begin position="96"/>
        <end position="103"/>
    </location>
    <ligand>
        <name>ATP</name>
        <dbReference type="ChEBI" id="CHEBI:30616"/>
    </ligand>
</feature>
<dbReference type="PRINTS" id="PR00193">
    <property type="entry name" value="MYOSINHEAVY"/>
</dbReference>
<feature type="domain" description="Myosin motor" evidence="11">
    <location>
        <begin position="1"/>
        <end position="758"/>
    </location>
</feature>
<comment type="subcellular location">
    <subcellularLocation>
        <location evidence="1">Cell membrane</location>
        <topology evidence="1">Multi-pass membrane protein</topology>
    </subcellularLocation>
</comment>
<dbReference type="Gene3D" id="3.40.850.10">
    <property type="entry name" value="Kinesin motor domain"/>
    <property type="match status" value="1"/>
</dbReference>
<dbReference type="Gene3D" id="1.20.120.720">
    <property type="entry name" value="Myosin VI head, motor domain, U50 subdomain"/>
    <property type="match status" value="1"/>
</dbReference>
<feature type="transmembrane region" description="Helical" evidence="10">
    <location>
        <begin position="905"/>
        <end position="923"/>
    </location>
</feature>
<dbReference type="InterPro" id="IPR036961">
    <property type="entry name" value="Kinesin_motor_dom_sf"/>
</dbReference>
<comment type="caution">
    <text evidence="12">The sequence shown here is derived from an EMBL/GenBank/DDBJ whole genome shotgun (WGS) entry which is preliminary data.</text>
</comment>
<dbReference type="Pfam" id="PF00063">
    <property type="entry name" value="Myosin_head"/>
    <property type="match status" value="1"/>
</dbReference>
<dbReference type="CDD" id="cd14879">
    <property type="entry name" value="MYSc_Myo17"/>
    <property type="match status" value="1"/>
</dbReference>
<keyword evidence="2 8" id="KW-0547">Nucleotide-binding</keyword>